<accession>A0A516Q3M3</accession>
<name>A0A516Q3M3_9ACTN</name>
<evidence type="ECO:0000313" key="1">
    <source>
        <dbReference type="EMBL" id="QDP98026.1"/>
    </source>
</evidence>
<dbReference type="AlphaFoldDB" id="A0A516Q3M3"/>
<organism evidence="1 2">
    <name type="scientific">Microlunatus elymi</name>
    <dbReference type="NCBI Taxonomy" id="2596828"/>
    <lineage>
        <taxon>Bacteria</taxon>
        <taxon>Bacillati</taxon>
        <taxon>Actinomycetota</taxon>
        <taxon>Actinomycetes</taxon>
        <taxon>Propionibacteriales</taxon>
        <taxon>Propionibacteriaceae</taxon>
        <taxon>Microlunatus</taxon>
    </lineage>
</organism>
<reference evidence="1 2" key="1">
    <citation type="submission" date="2019-07" db="EMBL/GenBank/DDBJ databases">
        <title>Microlunatus dokdonensis sp. nov. isolated from the rhizospheric soil of the wild plant Elymus tsukushiensis.</title>
        <authorList>
            <person name="Ghim S.-Y."/>
            <person name="Hwang Y.-J."/>
            <person name="Son J.-S."/>
            <person name="Shin J.-H."/>
        </authorList>
    </citation>
    <scope>NUCLEOTIDE SEQUENCE [LARGE SCALE GENOMIC DNA]</scope>
    <source>
        <strain evidence="1 2">KUDC0627</strain>
    </source>
</reference>
<dbReference type="RefSeq" id="WP_143987973.1">
    <property type="nucleotide sequence ID" value="NZ_CP041692.1"/>
</dbReference>
<keyword evidence="2" id="KW-1185">Reference proteome</keyword>
<gene>
    <name evidence="1" type="ORF">FOE78_20885</name>
</gene>
<dbReference type="OrthoDB" id="9799039at2"/>
<sequence>MKRRDLLDLIAEYAAENGLPYTELEGANHTKIRVGSKQATIRRHREVNELTARAILKQIGVTP</sequence>
<dbReference type="EMBL" id="CP041692">
    <property type="protein sequence ID" value="QDP98026.1"/>
    <property type="molecule type" value="Genomic_DNA"/>
</dbReference>
<dbReference type="KEGG" id="mik:FOE78_20885"/>
<proteinExistence type="predicted"/>
<protein>
    <submittedName>
        <fullName evidence="1">Toxin HicA</fullName>
    </submittedName>
</protein>
<dbReference type="Proteomes" id="UP000319263">
    <property type="component" value="Chromosome"/>
</dbReference>
<evidence type="ECO:0000313" key="2">
    <source>
        <dbReference type="Proteomes" id="UP000319263"/>
    </source>
</evidence>